<dbReference type="EMBL" id="GG662704">
    <property type="protein sequence ID" value="EAR95345.1"/>
    <property type="molecule type" value="Genomic_DNA"/>
</dbReference>
<feature type="transmembrane region" description="Helical" evidence="2">
    <location>
        <begin position="28"/>
        <end position="53"/>
    </location>
</feature>
<dbReference type="InParanoid" id="Q23GB5"/>
<evidence type="ECO:0000256" key="1">
    <source>
        <dbReference type="SAM" id="MobiDB-lite"/>
    </source>
</evidence>
<protein>
    <submittedName>
        <fullName evidence="3">AMP-binding enzyme family protein</fullName>
    </submittedName>
</protein>
<feature type="region of interest" description="Disordered" evidence="1">
    <location>
        <begin position="495"/>
        <end position="514"/>
    </location>
</feature>
<dbReference type="AlphaFoldDB" id="Q23GB5"/>
<dbReference type="KEGG" id="tet:TTHERM_00075500"/>
<keyword evidence="4" id="KW-1185">Reference proteome</keyword>
<name>Q23GB5_TETTS</name>
<dbReference type="Proteomes" id="UP000009168">
    <property type="component" value="Unassembled WGS sequence"/>
</dbReference>
<dbReference type="RefSeq" id="XP_001015590.1">
    <property type="nucleotide sequence ID" value="XM_001015590.1"/>
</dbReference>
<evidence type="ECO:0000313" key="3">
    <source>
        <dbReference type="EMBL" id="EAR95345.1"/>
    </source>
</evidence>
<keyword evidence="2" id="KW-0812">Transmembrane</keyword>
<organism evidence="3 4">
    <name type="scientific">Tetrahymena thermophila (strain SB210)</name>
    <dbReference type="NCBI Taxonomy" id="312017"/>
    <lineage>
        <taxon>Eukaryota</taxon>
        <taxon>Sar</taxon>
        <taxon>Alveolata</taxon>
        <taxon>Ciliophora</taxon>
        <taxon>Intramacronucleata</taxon>
        <taxon>Oligohymenophorea</taxon>
        <taxon>Hymenostomatida</taxon>
        <taxon>Tetrahymenina</taxon>
        <taxon>Tetrahymenidae</taxon>
        <taxon>Tetrahymena</taxon>
    </lineage>
</organism>
<dbReference type="GeneID" id="7845089"/>
<accession>Q23GB5</accession>
<evidence type="ECO:0000256" key="2">
    <source>
        <dbReference type="SAM" id="Phobius"/>
    </source>
</evidence>
<evidence type="ECO:0000313" key="4">
    <source>
        <dbReference type="Proteomes" id="UP000009168"/>
    </source>
</evidence>
<proteinExistence type="predicted"/>
<gene>
    <name evidence="3" type="ORF">TTHERM_00075500</name>
</gene>
<dbReference type="HOGENOM" id="CLU_013044_1_1_1"/>
<reference evidence="4" key="1">
    <citation type="journal article" date="2006" name="PLoS Biol.">
        <title>Macronuclear genome sequence of the ciliate Tetrahymena thermophila, a model eukaryote.</title>
        <authorList>
            <person name="Eisen J.A."/>
            <person name="Coyne R.S."/>
            <person name="Wu M."/>
            <person name="Wu D."/>
            <person name="Thiagarajan M."/>
            <person name="Wortman J.R."/>
            <person name="Badger J.H."/>
            <person name="Ren Q."/>
            <person name="Amedeo P."/>
            <person name="Jones K.M."/>
            <person name="Tallon L.J."/>
            <person name="Delcher A.L."/>
            <person name="Salzberg S.L."/>
            <person name="Silva J.C."/>
            <person name="Haas B.J."/>
            <person name="Majoros W.H."/>
            <person name="Farzad M."/>
            <person name="Carlton J.M."/>
            <person name="Smith R.K. Jr."/>
            <person name="Garg J."/>
            <person name="Pearlman R.E."/>
            <person name="Karrer K.M."/>
            <person name="Sun L."/>
            <person name="Manning G."/>
            <person name="Elde N.C."/>
            <person name="Turkewitz A.P."/>
            <person name="Asai D.J."/>
            <person name="Wilkes D.E."/>
            <person name="Wang Y."/>
            <person name="Cai H."/>
            <person name="Collins K."/>
            <person name="Stewart B.A."/>
            <person name="Lee S.R."/>
            <person name="Wilamowska K."/>
            <person name="Weinberg Z."/>
            <person name="Ruzzo W.L."/>
            <person name="Wloga D."/>
            <person name="Gaertig J."/>
            <person name="Frankel J."/>
            <person name="Tsao C.-C."/>
            <person name="Gorovsky M.A."/>
            <person name="Keeling P.J."/>
            <person name="Waller R.F."/>
            <person name="Patron N.J."/>
            <person name="Cherry J.M."/>
            <person name="Stover N.A."/>
            <person name="Krieger C.J."/>
            <person name="del Toro C."/>
            <person name="Ryder H.F."/>
            <person name="Williamson S.C."/>
            <person name="Barbeau R.A."/>
            <person name="Hamilton E.P."/>
            <person name="Orias E."/>
        </authorList>
    </citation>
    <scope>NUCLEOTIDE SEQUENCE [LARGE SCALE GENOMIC DNA]</scope>
    <source>
        <strain evidence="4">SB210</strain>
    </source>
</reference>
<sequence length="703" mass="81642">MNIIKNFDIFSQPIQFNAYNQKIRKRSFFGAFLTISIVITTLMYFIYLLNLFFTNQIDPKFRMQSFVSKDAIDIPLDNEFVGLQFSYNYQNGKYQSLSEIEAQQNKTYLMFIPILLQSNATSYNVTRLNMTKCQNQLLDGYDCIDFDSYKNLSLTMDNKLNLKSYLVITAYRCQDTDSIKTFVPNNCANSSEIDKAVIYGQQNIRLKTTQFNTSSNKIETNFKNQFMHNFNGQIGIGSIQTTKQITNVKSGFLIQNKETFYGPISHTFSQQTLDKASYIKQTGNKLIYEIYISVDENIQLFSIQYPTFPDILALCNSTFSFMMILGFFARKIAQKMIIQEMFILILQNIYQETYSKILKINKFVQFSLDLKLKQMLVAKKVEEAANKEEDDDKISEKSSPIIIPYTSPKIGHTRFTINTDLINEEQQSIQDQNSIYTSLEQKTELTRQDYGSRIQSARLIYKKRNNSITNKNAIQSPIQLKNKFKINLFNQNSTKAESPSSFNFINQQKSPTQQDTLSRTQQCNQTATDVLDDQSLFQTLSKKIKALSEKPISQKVQNLLFKTRLCKKRKFLESQGLNKQMITDMEEQVNDSLDYFKIYQDILMLKKAIFILLSKEQLAALQLVGFSDNQARSLTDLNSKRDIFSAQIGQRDKNYFEEQFNIHKSSEIQAQYIYQFILKCQKQKNLSIVDERLLSSLKINHSN</sequence>
<keyword evidence="2" id="KW-1133">Transmembrane helix</keyword>
<keyword evidence="2" id="KW-0472">Membrane</keyword>